<reference evidence="5 6" key="1">
    <citation type="journal article" date="2019" name="Sci. Rep.">
        <title>Comparative genomics of chytrid fungi reveal insights into the obligate biotrophic and pathogenic lifestyle of Synchytrium endobioticum.</title>
        <authorList>
            <person name="van de Vossenberg B.T.L.H."/>
            <person name="Warris S."/>
            <person name="Nguyen H.D.T."/>
            <person name="van Gent-Pelzer M.P.E."/>
            <person name="Joly D.L."/>
            <person name="van de Geest H.C."/>
            <person name="Bonants P.J.M."/>
            <person name="Smith D.S."/>
            <person name="Levesque C.A."/>
            <person name="van der Lee T.A.J."/>
        </authorList>
    </citation>
    <scope>NUCLEOTIDE SEQUENCE [LARGE SCALE GENOMIC DNA]</scope>
    <source>
        <strain evidence="5 6">JEL517</strain>
    </source>
</reference>
<dbReference type="SUPFAM" id="SSF54928">
    <property type="entry name" value="RNA-binding domain, RBD"/>
    <property type="match status" value="1"/>
</dbReference>
<evidence type="ECO:0000259" key="4">
    <source>
        <dbReference type="PROSITE" id="PS50102"/>
    </source>
</evidence>
<evidence type="ECO:0000313" key="6">
    <source>
        <dbReference type="Proteomes" id="UP000319731"/>
    </source>
</evidence>
<dbReference type="SMART" id="SM00360">
    <property type="entry name" value="RRM"/>
    <property type="match status" value="1"/>
</dbReference>
<dbReference type="Proteomes" id="UP000319731">
    <property type="component" value="Unassembled WGS sequence"/>
</dbReference>
<dbReference type="Gene3D" id="3.30.70.330">
    <property type="match status" value="1"/>
</dbReference>
<dbReference type="InterPro" id="IPR012677">
    <property type="entry name" value="Nucleotide-bd_a/b_plait_sf"/>
</dbReference>
<feature type="region of interest" description="Disordered" evidence="3">
    <location>
        <begin position="89"/>
        <end position="153"/>
    </location>
</feature>
<dbReference type="RefSeq" id="XP_031025577.1">
    <property type="nucleotide sequence ID" value="XM_031168425.1"/>
</dbReference>
<keyword evidence="1 2" id="KW-0694">RNA-binding</keyword>
<comment type="caution">
    <text evidence="5">The sequence shown here is derived from an EMBL/GenBank/DDBJ whole genome shotgun (WGS) entry which is preliminary data.</text>
</comment>
<keyword evidence="6" id="KW-1185">Reference proteome</keyword>
<dbReference type="GeneID" id="42003722"/>
<feature type="compositionally biased region" description="Gly residues" evidence="3">
    <location>
        <begin position="102"/>
        <end position="125"/>
    </location>
</feature>
<accession>A0A507C5R8</accession>
<dbReference type="PROSITE" id="PS50102">
    <property type="entry name" value="RRM"/>
    <property type="match status" value="1"/>
</dbReference>
<dbReference type="CDD" id="cd21608">
    <property type="entry name" value="RRM2_NsCP33_like"/>
    <property type="match status" value="1"/>
</dbReference>
<dbReference type="STRING" id="1806994.A0A507C5R8"/>
<feature type="domain" description="RRM" evidence="4">
    <location>
        <begin position="17"/>
        <end position="95"/>
    </location>
</feature>
<proteinExistence type="predicted"/>
<protein>
    <recommendedName>
        <fullName evidence="4">RRM domain-containing protein</fullName>
    </recommendedName>
</protein>
<dbReference type="AlphaFoldDB" id="A0A507C5R8"/>
<dbReference type="InterPro" id="IPR035979">
    <property type="entry name" value="RBD_domain_sf"/>
</dbReference>
<dbReference type="InterPro" id="IPR048289">
    <property type="entry name" value="RRM2_NsCP33-like"/>
</dbReference>
<dbReference type="InterPro" id="IPR052462">
    <property type="entry name" value="SLIRP/GR-RBP-like"/>
</dbReference>
<dbReference type="EMBL" id="QEAO01000010">
    <property type="protein sequence ID" value="TPX34992.1"/>
    <property type="molecule type" value="Genomic_DNA"/>
</dbReference>
<dbReference type="GO" id="GO:0003723">
    <property type="term" value="F:RNA binding"/>
    <property type="evidence" value="ECO:0007669"/>
    <property type="project" value="UniProtKB-UniRule"/>
</dbReference>
<organism evidence="5 6">
    <name type="scientific">Synchytrium microbalum</name>
    <dbReference type="NCBI Taxonomy" id="1806994"/>
    <lineage>
        <taxon>Eukaryota</taxon>
        <taxon>Fungi</taxon>
        <taxon>Fungi incertae sedis</taxon>
        <taxon>Chytridiomycota</taxon>
        <taxon>Chytridiomycota incertae sedis</taxon>
        <taxon>Chytridiomycetes</taxon>
        <taxon>Synchytriales</taxon>
        <taxon>Synchytriaceae</taxon>
        <taxon>Synchytrium</taxon>
    </lineage>
</organism>
<dbReference type="PANTHER" id="PTHR48027">
    <property type="entry name" value="HETEROGENEOUS NUCLEAR RIBONUCLEOPROTEIN 87F-RELATED"/>
    <property type="match status" value="1"/>
</dbReference>
<dbReference type="OrthoDB" id="439808at2759"/>
<name>A0A507C5R8_9FUNG</name>
<feature type="compositionally biased region" description="Gly residues" evidence="3">
    <location>
        <begin position="134"/>
        <end position="153"/>
    </location>
</feature>
<dbReference type="Pfam" id="PF00076">
    <property type="entry name" value="RRM_1"/>
    <property type="match status" value="1"/>
</dbReference>
<evidence type="ECO:0000313" key="5">
    <source>
        <dbReference type="EMBL" id="TPX34992.1"/>
    </source>
</evidence>
<evidence type="ECO:0000256" key="3">
    <source>
        <dbReference type="SAM" id="MobiDB-lite"/>
    </source>
</evidence>
<dbReference type="InterPro" id="IPR000504">
    <property type="entry name" value="RRM_dom"/>
</dbReference>
<sequence>MAEGQQETGTKCFVGKSSLLLRNLSWSTTSESMRGAFERFGEVTDSFVLKDRETGRSRGFGFITFAAPQSAQDAIAQMDGQDLEGRNVRVNLANDKGDRDGGSGGGFRGGRGGGFRGGRGGGRGGYSNDSGNWRQGGGGGGYDNQQQQGGGQW</sequence>
<gene>
    <name evidence="5" type="ORF">SmJEL517_g02497</name>
</gene>
<evidence type="ECO:0000256" key="2">
    <source>
        <dbReference type="PROSITE-ProRule" id="PRU00176"/>
    </source>
</evidence>
<evidence type="ECO:0000256" key="1">
    <source>
        <dbReference type="ARBA" id="ARBA00022884"/>
    </source>
</evidence>